<evidence type="ECO:0000313" key="2">
    <source>
        <dbReference type="EMBL" id="NMG42415.1"/>
    </source>
</evidence>
<protein>
    <submittedName>
        <fullName evidence="2">Phasin family protein</fullName>
    </submittedName>
</protein>
<comment type="caution">
    <text evidence="2">The sequence shown here is derived from an EMBL/GenBank/DDBJ whole genome shotgun (WGS) entry which is preliminary data.</text>
</comment>
<dbReference type="InterPro" id="IPR018968">
    <property type="entry name" value="Phasin"/>
</dbReference>
<dbReference type="RefSeq" id="WP_169254318.1">
    <property type="nucleotide sequence ID" value="NZ_WTVN01000001.1"/>
</dbReference>
<keyword evidence="3" id="KW-1185">Reference proteome</keyword>
<dbReference type="EMBL" id="WTVN01000001">
    <property type="protein sequence ID" value="NMG42415.1"/>
    <property type="molecule type" value="Genomic_DNA"/>
</dbReference>
<dbReference type="Proteomes" id="UP000623795">
    <property type="component" value="Unassembled WGS sequence"/>
</dbReference>
<accession>A0ABX1PT70</accession>
<evidence type="ECO:0000313" key="3">
    <source>
        <dbReference type="Proteomes" id="UP000623795"/>
    </source>
</evidence>
<evidence type="ECO:0000259" key="1">
    <source>
        <dbReference type="Pfam" id="PF09361"/>
    </source>
</evidence>
<sequence length="180" mass="19099">MNNYVSAQKLAKATNGNIEAFQSFAEIIFSATERLVALNINAARTACTCASQSAAPVVEGDLRGQFASRMNAQGKSLEQAAEYFRCVNELFLETQGDIAAFGTRQLNELTSGFGEFMEQVAQSAPAGSSDFVDALKTAMTNASTAYENFVKTSRDVAETNLAAASSALQPMLAAKSRKAA</sequence>
<name>A0ABX1PT70_9RHOO</name>
<feature type="domain" description="Phasin" evidence="1">
    <location>
        <begin position="8"/>
        <end position="101"/>
    </location>
</feature>
<gene>
    <name evidence="2" type="ORF">GPA22_01530</name>
</gene>
<dbReference type="Pfam" id="PF09361">
    <property type="entry name" value="Phasin_2"/>
    <property type="match status" value="1"/>
</dbReference>
<proteinExistence type="predicted"/>
<organism evidence="2 3">
    <name type="scientific">Aromatoleum toluvorans</name>
    <dbReference type="NCBI Taxonomy" id="92002"/>
    <lineage>
        <taxon>Bacteria</taxon>
        <taxon>Pseudomonadati</taxon>
        <taxon>Pseudomonadota</taxon>
        <taxon>Betaproteobacteria</taxon>
        <taxon>Rhodocyclales</taxon>
        <taxon>Rhodocyclaceae</taxon>
        <taxon>Aromatoleum</taxon>
    </lineage>
</organism>
<reference evidence="2 3" key="1">
    <citation type="submission" date="2019-12" db="EMBL/GenBank/DDBJ databases">
        <title>Comparative genomics gives insights into the taxonomy of the Azoarcus-Aromatoleum group and reveals separate origins of nif in the plant-associated Azoarcus and non-plant-associated Aromatoleum sub-groups.</title>
        <authorList>
            <person name="Lafos M."/>
            <person name="Maluk M."/>
            <person name="Batista M."/>
            <person name="Junghare M."/>
            <person name="Carmona M."/>
            <person name="Faoro H."/>
            <person name="Cruz L.M."/>
            <person name="Battistoni F."/>
            <person name="De Souza E."/>
            <person name="Pedrosa F."/>
            <person name="Chen W.-M."/>
            <person name="Poole P.S."/>
            <person name="Dixon R.A."/>
            <person name="James E.K."/>
        </authorList>
    </citation>
    <scope>NUCLEOTIDE SEQUENCE [LARGE SCALE GENOMIC DNA]</scope>
    <source>
        <strain evidence="2 3">Td21</strain>
    </source>
</reference>